<evidence type="ECO:0000256" key="2">
    <source>
        <dbReference type="ARBA" id="ARBA00009199"/>
    </source>
</evidence>
<organism evidence="6 7">
    <name type="scientific">Mesorhizobium shangrilense</name>
    <dbReference type="NCBI Taxonomy" id="460060"/>
    <lineage>
        <taxon>Bacteria</taxon>
        <taxon>Pseudomonadati</taxon>
        <taxon>Pseudomonadota</taxon>
        <taxon>Alphaproteobacteria</taxon>
        <taxon>Hyphomicrobiales</taxon>
        <taxon>Phyllobacteriaceae</taxon>
        <taxon>Mesorhizobium</taxon>
    </lineage>
</organism>
<proteinExistence type="inferred from homology"/>
<reference evidence="6 7" key="1">
    <citation type="submission" date="2024-06" db="EMBL/GenBank/DDBJ databases">
        <authorList>
            <person name="Kim D.-U."/>
        </authorList>
    </citation>
    <scope>NUCLEOTIDE SEQUENCE [LARGE SCALE GENOMIC DNA]</scope>
    <source>
        <strain evidence="6 7">KACC15460</strain>
    </source>
</reference>
<dbReference type="EMBL" id="JBEWSZ010000007">
    <property type="protein sequence ID" value="MET2832169.1"/>
    <property type="molecule type" value="Genomic_DNA"/>
</dbReference>
<evidence type="ECO:0000313" key="6">
    <source>
        <dbReference type="EMBL" id="MET2832169.1"/>
    </source>
</evidence>
<dbReference type="InterPro" id="IPR023631">
    <property type="entry name" value="Amidase_dom"/>
</dbReference>
<evidence type="ECO:0000256" key="1">
    <source>
        <dbReference type="ARBA" id="ARBA00003871"/>
    </source>
</evidence>
<dbReference type="PANTHER" id="PTHR11895">
    <property type="entry name" value="TRANSAMIDASE"/>
    <property type="match status" value="1"/>
</dbReference>
<dbReference type="Pfam" id="PF01425">
    <property type="entry name" value="Amidase"/>
    <property type="match status" value="1"/>
</dbReference>
<evidence type="ECO:0000259" key="5">
    <source>
        <dbReference type="Pfam" id="PF01425"/>
    </source>
</evidence>
<sequence length="512" mass="55942">MNGSRISRLNAATRAKMRPTSISNQSRYDQEKANPLNNDDICYLTATEALELYRKRELSPVELVEAQIRRAEMVEPTINAFTDTYFDEALQQAKAAEERYMRSDPRDLRPLDGIPLAVKDAQRVAGKRTTYGSLLFADNVDEHSDPIIDRLVAAGAIIHARTTTPEFCLSGTCETRMWGKTRNPFNTGYGPGGSSGGSAASLAAGTSVLATGTDIGGSIRIPASCCGVVGYKPPKGRNPDGPPANFDPYNHCGPLARSVADAALVQNIVSGPHPLDHNSLRERVRLADAVQPVNGLRVAWSMNLGYVQIATEVRRNTLAALDIFRELGCIVEEVDLRWSSDCDRAATAWYNAMHFGRQALWHAETRAALMTDYALAAAQSARTLAIDDIARSWETQHAMYQSFGPMMESHDIFICPTAAIPAPSADHNPLDQNFKIEGKKADPEYGWSLTHQFNMLFNSPVMSLPSGRAETAVPTGIQVVGRTFDDPTVFRAALAYEHAVGGWFGPEARPKC</sequence>
<gene>
    <name evidence="6" type="ORF">ABVQ20_35010</name>
</gene>
<dbReference type="InterPro" id="IPR036928">
    <property type="entry name" value="AS_sf"/>
</dbReference>
<keyword evidence="7" id="KW-1185">Reference proteome</keyword>
<name>A0ABV2DQD0_9HYPH</name>
<dbReference type="InterPro" id="IPR020556">
    <property type="entry name" value="Amidase_CS"/>
</dbReference>
<dbReference type="PANTHER" id="PTHR11895:SF7">
    <property type="entry name" value="GLUTAMYL-TRNA(GLN) AMIDOTRANSFERASE SUBUNIT A, MITOCHONDRIAL"/>
    <property type="match status" value="1"/>
</dbReference>
<feature type="region of interest" description="Disordered" evidence="4">
    <location>
        <begin position="1"/>
        <end position="33"/>
    </location>
</feature>
<comment type="function">
    <text evidence="1">Hydrolyzes indole-3-acetamide (IAM) into indole-3-acetic acid (IAA).</text>
</comment>
<evidence type="ECO:0000256" key="3">
    <source>
        <dbReference type="ARBA" id="ARBA00021874"/>
    </source>
</evidence>
<dbReference type="SUPFAM" id="SSF75304">
    <property type="entry name" value="Amidase signature (AS) enzymes"/>
    <property type="match status" value="1"/>
</dbReference>
<dbReference type="PROSITE" id="PS00571">
    <property type="entry name" value="AMIDASES"/>
    <property type="match status" value="1"/>
</dbReference>
<comment type="caution">
    <text evidence="6">The sequence shown here is derived from an EMBL/GenBank/DDBJ whole genome shotgun (WGS) entry which is preliminary data.</text>
</comment>
<accession>A0ABV2DQD0</accession>
<feature type="domain" description="Amidase" evidence="5">
    <location>
        <begin position="62"/>
        <end position="489"/>
    </location>
</feature>
<comment type="similarity">
    <text evidence="2">Belongs to the amidase family.</text>
</comment>
<evidence type="ECO:0000313" key="7">
    <source>
        <dbReference type="Proteomes" id="UP001548832"/>
    </source>
</evidence>
<dbReference type="InterPro" id="IPR000120">
    <property type="entry name" value="Amidase"/>
</dbReference>
<dbReference type="Proteomes" id="UP001548832">
    <property type="component" value="Unassembled WGS sequence"/>
</dbReference>
<evidence type="ECO:0000256" key="4">
    <source>
        <dbReference type="SAM" id="MobiDB-lite"/>
    </source>
</evidence>
<protein>
    <recommendedName>
        <fullName evidence="3">Indoleacetamide hydrolase</fullName>
    </recommendedName>
</protein>
<dbReference type="Gene3D" id="3.90.1300.10">
    <property type="entry name" value="Amidase signature (AS) domain"/>
    <property type="match status" value="1"/>
</dbReference>